<evidence type="ECO:0000313" key="2">
    <source>
        <dbReference type="EMBL" id="ELT89089.1"/>
    </source>
</evidence>
<reference evidence="3" key="3">
    <citation type="submission" date="2015-06" db="UniProtKB">
        <authorList>
            <consortium name="EnsemblMetazoa"/>
        </authorList>
    </citation>
    <scope>IDENTIFICATION</scope>
</reference>
<dbReference type="EMBL" id="AMQN01015049">
    <property type="status" value="NOT_ANNOTATED_CDS"/>
    <property type="molecule type" value="Genomic_DNA"/>
</dbReference>
<reference evidence="2 4" key="2">
    <citation type="journal article" date="2013" name="Nature">
        <title>Insights into bilaterian evolution from three spiralian genomes.</title>
        <authorList>
            <person name="Simakov O."/>
            <person name="Marletaz F."/>
            <person name="Cho S.J."/>
            <person name="Edsinger-Gonzales E."/>
            <person name="Havlak P."/>
            <person name="Hellsten U."/>
            <person name="Kuo D.H."/>
            <person name="Larsson T."/>
            <person name="Lv J."/>
            <person name="Arendt D."/>
            <person name="Savage R."/>
            <person name="Osoegawa K."/>
            <person name="de Jong P."/>
            <person name="Grimwood J."/>
            <person name="Chapman J.A."/>
            <person name="Shapiro H."/>
            <person name="Aerts A."/>
            <person name="Otillar R.P."/>
            <person name="Terry A.Y."/>
            <person name="Boore J.L."/>
            <person name="Grigoriev I.V."/>
            <person name="Lindberg D.R."/>
            <person name="Seaver E.C."/>
            <person name="Weisblat D.A."/>
            <person name="Putnam N.H."/>
            <person name="Rokhsar D.S."/>
        </authorList>
    </citation>
    <scope>NUCLEOTIDE SEQUENCE</scope>
    <source>
        <strain evidence="2 4">I ESC-2004</strain>
    </source>
</reference>
<accession>R7T6B4</accession>
<sequence length="103" mass="11342">MAVPETITAMQRKTIVSLALQDAKDPCFNLGGRYAPHAPQQIAGGGSGRRQRLKSAPPNPRSAEKGIPPNEQDEKNKSFAKTLQKLRFAFEEGKKFMQSENMA</sequence>
<dbReference type="EnsemblMetazoa" id="CapteT193808">
    <property type="protein sequence ID" value="CapteP193808"/>
    <property type="gene ID" value="CapteG193808"/>
</dbReference>
<reference evidence="4" key="1">
    <citation type="submission" date="2012-12" db="EMBL/GenBank/DDBJ databases">
        <authorList>
            <person name="Hellsten U."/>
            <person name="Grimwood J."/>
            <person name="Chapman J.A."/>
            <person name="Shapiro H."/>
            <person name="Aerts A."/>
            <person name="Otillar R.P."/>
            <person name="Terry A.Y."/>
            <person name="Boore J.L."/>
            <person name="Simakov O."/>
            <person name="Marletaz F."/>
            <person name="Cho S.-J."/>
            <person name="Edsinger-Gonzales E."/>
            <person name="Havlak P."/>
            <person name="Kuo D.-H."/>
            <person name="Larsson T."/>
            <person name="Lv J."/>
            <person name="Arendt D."/>
            <person name="Savage R."/>
            <person name="Osoegawa K."/>
            <person name="de Jong P."/>
            <person name="Lindberg D.R."/>
            <person name="Seaver E.C."/>
            <person name="Weisblat D.A."/>
            <person name="Putnam N.H."/>
            <person name="Grigoriev I.V."/>
            <person name="Rokhsar D.S."/>
        </authorList>
    </citation>
    <scope>NUCLEOTIDE SEQUENCE</scope>
    <source>
        <strain evidence="4">I ESC-2004</strain>
    </source>
</reference>
<gene>
    <name evidence="2" type="ORF">CAPTEDRAFT_193808</name>
</gene>
<dbReference type="HOGENOM" id="CLU_2266274_0_0_1"/>
<evidence type="ECO:0000256" key="1">
    <source>
        <dbReference type="SAM" id="MobiDB-lite"/>
    </source>
</evidence>
<feature type="region of interest" description="Disordered" evidence="1">
    <location>
        <begin position="31"/>
        <end position="79"/>
    </location>
</feature>
<keyword evidence="4" id="KW-1185">Reference proteome</keyword>
<organism evidence="2">
    <name type="scientific">Capitella teleta</name>
    <name type="common">Polychaete worm</name>
    <dbReference type="NCBI Taxonomy" id="283909"/>
    <lineage>
        <taxon>Eukaryota</taxon>
        <taxon>Metazoa</taxon>
        <taxon>Spiralia</taxon>
        <taxon>Lophotrochozoa</taxon>
        <taxon>Annelida</taxon>
        <taxon>Polychaeta</taxon>
        <taxon>Sedentaria</taxon>
        <taxon>Scolecida</taxon>
        <taxon>Capitellidae</taxon>
        <taxon>Capitella</taxon>
    </lineage>
</organism>
<dbReference type="EMBL" id="KB311540">
    <property type="protein sequence ID" value="ELT89089.1"/>
    <property type="molecule type" value="Genomic_DNA"/>
</dbReference>
<protein>
    <submittedName>
        <fullName evidence="2 3">Uncharacterized protein</fullName>
    </submittedName>
</protein>
<proteinExistence type="predicted"/>
<dbReference type="Proteomes" id="UP000014760">
    <property type="component" value="Unassembled WGS sequence"/>
</dbReference>
<dbReference type="AlphaFoldDB" id="R7T6B4"/>
<name>R7T6B4_CAPTE</name>
<evidence type="ECO:0000313" key="4">
    <source>
        <dbReference type="Proteomes" id="UP000014760"/>
    </source>
</evidence>
<evidence type="ECO:0000313" key="3">
    <source>
        <dbReference type="EnsemblMetazoa" id="CapteP193808"/>
    </source>
</evidence>